<keyword evidence="5" id="KW-0547">Nucleotide-binding</keyword>
<dbReference type="InterPro" id="IPR001048">
    <property type="entry name" value="Asp/Glu/Uridylate_kinase"/>
</dbReference>
<keyword evidence="12" id="KW-1185">Reference proteome</keyword>
<accession>A0A2T6C4T9</accession>
<evidence type="ECO:0000256" key="4">
    <source>
        <dbReference type="ARBA" id="ARBA00022679"/>
    </source>
</evidence>
<dbReference type="PANTHER" id="PTHR42833">
    <property type="entry name" value="URIDYLATE KINASE"/>
    <property type="match status" value="1"/>
</dbReference>
<evidence type="ECO:0000256" key="6">
    <source>
        <dbReference type="ARBA" id="ARBA00022777"/>
    </source>
</evidence>
<dbReference type="Proteomes" id="UP000244240">
    <property type="component" value="Unassembled WGS sequence"/>
</dbReference>
<dbReference type="EC" id="2.7.4.22" evidence="3"/>
<evidence type="ECO:0000256" key="8">
    <source>
        <dbReference type="ARBA" id="ARBA00022975"/>
    </source>
</evidence>
<keyword evidence="7" id="KW-0067">ATP-binding</keyword>
<dbReference type="Gene3D" id="3.40.1160.10">
    <property type="entry name" value="Acetylglutamate kinase-like"/>
    <property type="match status" value="1"/>
</dbReference>
<organism evidence="11 12">
    <name type="scientific">Melghirimyces profundicolus</name>
    <dbReference type="NCBI Taxonomy" id="1242148"/>
    <lineage>
        <taxon>Bacteria</taxon>
        <taxon>Bacillati</taxon>
        <taxon>Bacillota</taxon>
        <taxon>Bacilli</taxon>
        <taxon>Bacillales</taxon>
        <taxon>Thermoactinomycetaceae</taxon>
        <taxon>Melghirimyces</taxon>
    </lineage>
</organism>
<evidence type="ECO:0000313" key="11">
    <source>
        <dbReference type="EMBL" id="PTX63339.1"/>
    </source>
</evidence>
<sequence length="98" mass="10258">MPFSLGKGRGKCGIAGTEGEAPFSVDCLDHIAEEIISLTEMGVQVSVVIGGGNIFRGRLADIWGIDRVEADNIGTLGTGINSLMLRGVLRARRAGRCG</sequence>
<dbReference type="SUPFAM" id="SSF53633">
    <property type="entry name" value="Carbamate kinase-like"/>
    <property type="match status" value="1"/>
</dbReference>
<dbReference type="PANTHER" id="PTHR42833:SF4">
    <property type="entry name" value="URIDYLATE KINASE PUMPKIN, CHLOROPLASTIC"/>
    <property type="match status" value="1"/>
</dbReference>
<evidence type="ECO:0000256" key="5">
    <source>
        <dbReference type="ARBA" id="ARBA00022741"/>
    </source>
</evidence>
<evidence type="ECO:0000256" key="2">
    <source>
        <dbReference type="ARBA" id="ARBA00007614"/>
    </source>
</evidence>
<dbReference type="InterPro" id="IPR036393">
    <property type="entry name" value="AceGlu_kinase-like_sf"/>
</dbReference>
<evidence type="ECO:0000259" key="10">
    <source>
        <dbReference type="Pfam" id="PF00696"/>
    </source>
</evidence>
<comment type="caution">
    <text evidence="11">The sequence shown here is derived from an EMBL/GenBank/DDBJ whole genome shotgun (WGS) entry which is preliminary data.</text>
</comment>
<dbReference type="AlphaFoldDB" id="A0A2T6C4T9"/>
<gene>
    <name evidence="11" type="ORF">C8P63_104186</name>
</gene>
<evidence type="ECO:0000256" key="3">
    <source>
        <dbReference type="ARBA" id="ARBA00012899"/>
    </source>
</evidence>
<evidence type="ECO:0000256" key="9">
    <source>
        <dbReference type="ARBA" id="ARBA00032092"/>
    </source>
</evidence>
<feature type="domain" description="Aspartate/glutamate/uridylate kinase" evidence="10">
    <location>
        <begin position="26"/>
        <end position="92"/>
    </location>
</feature>
<evidence type="ECO:0000256" key="1">
    <source>
        <dbReference type="ARBA" id="ARBA00004791"/>
    </source>
</evidence>
<keyword evidence="6" id="KW-0418">Kinase</keyword>
<keyword evidence="4" id="KW-0808">Transferase</keyword>
<proteinExistence type="inferred from homology"/>
<dbReference type="EMBL" id="QBKR01000004">
    <property type="protein sequence ID" value="PTX63339.1"/>
    <property type="molecule type" value="Genomic_DNA"/>
</dbReference>
<dbReference type="GO" id="GO:0005524">
    <property type="term" value="F:ATP binding"/>
    <property type="evidence" value="ECO:0007669"/>
    <property type="project" value="UniProtKB-KW"/>
</dbReference>
<dbReference type="GO" id="GO:0033862">
    <property type="term" value="F:UMP kinase activity"/>
    <property type="evidence" value="ECO:0007669"/>
    <property type="project" value="UniProtKB-EC"/>
</dbReference>
<reference evidence="11 12" key="1">
    <citation type="submission" date="2018-04" db="EMBL/GenBank/DDBJ databases">
        <title>Genomic Encyclopedia of Archaeal and Bacterial Type Strains, Phase II (KMG-II): from individual species to whole genera.</title>
        <authorList>
            <person name="Goeker M."/>
        </authorList>
    </citation>
    <scope>NUCLEOTIDE SEQUENCE [LARGE SCALE GENOMIC DNA]</scope>
    <source>
        <strain evidence="11 12">DSM 45787</strain>
    </source>
</reference>
<keyword evidence="8" id="KW-0665">Pyrimidine biosynthesis</keyword>
<comment type="similarity">
    <text evidence="2">Belongs to the UMP kinase family.</text>
</comment>
<evidence type="ECO:0000313" key="12">
    <source>
        <dbReference type="Proteomes" id="UP000244240"/>
    </source>
</evidence>
<evidence type="ECO:0000256" key="7">
    <source>
        <dbReference type="ARBA" id="ARBA00022840"/>
    </source>
</evidence>
<name>A0A2T6C4T9_9BACL</name>
<comment type="pathway">
    <text evidence="1">Pyrimidine metabolism; CTP biosynthesis via de novo pathway; UDP from UMP (UMPK route): step 1/1.</text>
</comment>
<dbReference type="Pfam" id="PF00696">
    <property type="entry name" value="AA_kinase"/>
    <property type="match status" value="1"/>
</dbReference>
<dbReference type="GO" id="GO:0006225">
    <property type="term" value="P:UDP biosynthetic process"/>
    <property type="evidence" value="ECO:0007669"/>
    <property type="project" value="TreeGrafter"/>
</dbReference>
<protein>
    <recommendedName>
        <fullName evidence="3">UMP kinase</fullName>
        <ecNumber evidence="3">2.7.4.22</ecNumber>
    </recommendedName>
    <alternativeName>
        <fullName evidence="9">Uridine monophosphate kinase</fullName>
    </alternativeName>
</protein>